<organism evidence="8 9">
    <name type="scientific">Paenibacillus herberti</name>
    <dbReference type="NCBI Taxonomy" id="1619309"/>
    <lineage>
        <taxon>Bacteria</taxon>
        <taxon>Bacillati</taxon>
        <taxon>Bacillota</taxon>
        <taxon>Bacilli</taxon>
        <taxon>Bacillales</taxon>
        <taxon>Paenibacillaceae</taxon>
        <taxon>Paenibacillus</taxon>
    </lineage>
</organism>
<feature type="transmembrane region" description="Helical" evidence="6">
    <location>
        <begin position="20"/>
        <end position="39"/>
    </location>
</feature>
<keyword evidence="5 6" id="KW-0472">Membrane</keyword>
<evidence type="ECO:0000256" key="2">
    <source>
        <dbReference type="ARBA" id="ARBA00022475"/>
    </source>
</evidence>
<evidence type="ECO:0000256" key="6">
    <source>
        <dbReference type="RuleBase" id="RU366058"/>
    </source>
</evidence>
<gene>
    <name evidence="8" type="ORF">CGZ75_20965</name>
</gene>
<evidence type="ECO:0000256" key="1">
    <source>
        <dbReference type="ARBA" id="ARBA00004651"/>
    </source>
</evidence>
<feature type="transmembrane region" description="Helical" evidence="6">
    <location>
        <begin position="51"/>
        <end position="79"/>
    </location>
</feature>
<feature type="transmembrane region" description="Helical" evidence="6">
    <location>
        <begin position="162"/>
        <end position="181"/>
    </location>
</feature>
<keyword evidence="2 6" id="KW-1003">Cell membrane</keyword>
<dbReference type="AlphaFoldDB" id="A0A229NUL1"/>
<keyword evidence="4 6" id="KW-1133">Transmembrane helix</keyword>
<sequence length="224" mass="23987">MAQNSNESNTIGRGNPGRWLAALLYVAALVLVLLYRVPIGIWLDSGQPSPLLMLAAALVLALFPVFPYAIVIGALGYMFGPLGGSLISLGGTWIASLLTYAGFRLFFQDRGRVWIAKAGRLDRFVRLTDRSPFLFLLIARVLPVIPEMSVDAYAAITGIKLRVYASASLLGKAPGMLFFALLGGSQGSSPLRIAALVIAYLAFLAAALIAYRMLTSRPSLPPDS</sequence>
<evidence type="ECO:0000313" key="8">
    <source>
        <dbReference type="EMBL" id="OXM13514.1"/>
    </source>
</evidence>
<dbReference type="RefSeq" id="WP_089526219.1">
    <property type="nucleotide sequence ID" value="NZ_NMUQ01000003.1"/>
</dbReference>
<evidence type="ECO:0000256" key="5">
    <source>
        <dbReference type="ARBA" id="ARBA00023136"/>
    </source>
</evidence>
<evidence type="ECO:0000259" key="7">
    <source>
        <dbReference type="Pfam" id="PF09335"/>
    </source>
</evidence>
<dbReference type="Proteomes" id="UP000215145">
    <property type="component" value="Unassembled WGS sequence"/>
</dbReference>
<keyword evidence="9" id="KW-1185">Reference proteome</keyword>
<comment type="similarity">
    <text evidence="6">Belongs to the TVP38/TMEM64 family.</text>
</comment>
<dbReference type="PANTHER" id="PTHR12677">
    <property type="entry name" value="GOLGI APPARATUS MEMBRANE PROTEIN TVP38-RELATED"/>
    <property type="match status" value="1"/>
</dbReference>
<comment type="caution">
    <text evidence="8">The sequence shown here is derived from an EMBL/GenBank/DDBJ whole genome shotgun (WGS) entry which is preliminary data.</text>
</comment>
<feature type="transmembrane region" description="Helical" evidence="6">
    <location>
        <begin position="85"/>
        <end position="107"/>
    </location>
</feature>
<accession>A0A229NUL1</accession>
<keyword evidence="3 6" id="KW-0812">Transmembrane</keyword>
<feature type="transmembrane region" description="Helical" evidence="6">
    <location>
        <begin position="193"/>
        <end position="214"/>
    </location>
</feature>
<comment type="subcellular location">
    <subcellularLocation>
        <location evidence="1 6">Cell membrane</location>
        <topology evidence="1 6">Multi-pass membrane protein</topology>
    </subcellularLocation>
</comment>
<dbReference type="OrthoDB" id="2381682at2"/>
<evidence type="ECO:0000256" key="3">
    <source>
        <dbReference type="ARBA" id="ARBA00022692"/>
    </source>
</evidence>
<dbReference type="PANTHER" id="PTHR12677:SF59">
    <property type="entry name" value="GOLGI APPARATUS MEMBRANE PROTEIN TVP38-RELATED"/>
    <property type="match status" value="1"/>
</dbReference>
<evidence type="ECO:0000256" key="4">
    <source>
        <dbReference type="ARBA" id="ARBA00022989"/>
    </source>
</evidence>
<dbReference type="GO" id="GO:0005886">
    <property type="term" value="C:plasma membrane"/>
    <property type="evidence" value="ECO:0007669"/>
    <property type="project" value="UniProtKB-SubCell"/>
</dbReference>
<evidence type="ECO:0000313" key="9">
    <source>
        <dbReference type="Proteomes" id="UP000215145"/>
    </source>
</evidence>
<dbReference type="InterPro" id="IPR015414">
    <property type="entry name" value="TMEM64"/>
</dbReference>
<dbReference type="EMBL" id="NMUQ01000003">
    <property type="protein sequence ID" value="OXM13514.1"/>
    <property type="molecule type" value="Genomic_DNA"/>
</dbReference>
<name>A0A229NUL1_9BACL</name>
<reference evidence="8 9" key="1">
    <citation type="submission" date="2017-07" db="EMBL/GenBank/DDBJ databases">
        <title>Paenibacillus herberti R33 genome sequencing and assembly.</title>
        <authorList>
            <person name="Su W."/>
        </authorList>
    </citation>
    <scope>NUCLEOTIDE SEQUENCE [LARGE SCALE GENOMIC DNA]</scope>
    <source>
        <strain evidence="8 9">R33</strain>
    </source>
</reference>
<feature type="domain" description="VTT" evidence="7">
    <location>
        <begin position="66"/>
        <end position="183"/>
    </location>
</feature>
<dbReference type="InterPro" id="IPR032816">
    <property type="entry name" value="VTT_dom"/>
</dbReference>
<protein>
    <recommendedName>
        <fullName evidence="6">TVP38/TMEM64 family membrane protein</fullName>
    </recommendedName>
</protein>
<dbReference type="Pfam" id="PF09335">
    <property type="entry name" value="VTT_dom"/>
    <property type="match status" value="1"/>
</dbReference>
<proteinExistence type="inferred from homology"/>